<dbReference type="Pfam" id="PF20142">
    <property type="entry name" value="Scaffold"/>
    <property type="match status" value="1"/>
</dbReference>
<keyword evidence="5" id="KW-0573">Peptidoglycan synthesis</keyword>
<dbReference type="InterPro" id="IPR005490">
    <property type="entry name" value="LD_TPept_cat_dom"/>
</dbReference>
<feature type="domain" description="L,D-TPase catalytic" evidence="7">
    <location>
        <begin position="247"/>
        <end position="434"/>
    </location>
</feature>
<evidence type="ECO:0000256" key="3">
    <source>
        <dbReference type="ARBA" id="ARBA00022679"/>
    </source>
</evidence>
<evidence type="ECO:0000256" key="1">
    <source>
        <dbReference type="ARBA" id="ARBA00004752"/>
    </source>
</evidence>
<accession>A0A7X0J1A7</accession>
<dbReference type="CDD" id="cd16913">
    <property type="entry name" value="YkuD_like"/>
    <property type="match status" value="1"/>
</dbReference>
<name>A0A7X0J1A7_9SPHI</name>
<evidence type="ECO:0000259" key="7">
    <source>
        <dbReference type="Pfam" id="PF03734"/>
    </source>
</evidence>
<sequence>MKKIITLVLPICFLISSCNWFKTPPEVGILLSEHFKNKLYKDFDTAAYHVVFNRHLDSLQSKLSNPKVIKSYYADDEHKNSMVTRFYVNGGLDTLKKYLENSAVHGYNPEIFGYKKLGELLTELGDNKFKSVAEAYPVLADLELYTASSLLKYDTFVAYGSINPKKVLNRYYITTARPDSNTMNKVLGTKDLSGLLKDIQPATENYKVLQQTLAELQKDPVRNAVAIQTVEVNMERSRWKIPGLESEYVEVNIPDFSLTWFKGQDTVTHMKVCVGARREKTYEEKMKVYAKTHSLDDKPKNHQTPILLSKFNAIQVNPVWNIPVSIAQNEIYNQARRDPYYLSNNNMKVYHKGQLVNDPDTIQWDKYSREHLPFQFKQGSGAGNALGKFKFIFENGASIYLHDTNNKSGFNLSSRAISHGCVRVEKPLEFAEKMVNNKYEYDQLRMEVNLPPVDTTKMDVYRKKLAKKADTLNVFQLKPKWFGTRKNISVFINYKTAWAEHGKVQYRNDVYGLDDALFTAMKKYRANVRN</sequence>
<evidence type="ECO:0000256" key="4">
    <source>
        <dbReference type="ARBA" id="ARBA00022960"/>
    </source>
</evidence>
<dbReference type="GO" id="GO:0016740">
    <property type="term" value="F:transferase activity"/>
    <property type="evidence" value="ECO:0007669"/>
    <property type="project" value="UniProtKB-KW"/>
</dbReference>
<feature type="domain" description="L,D-transpeptidase scaffold" evidence="8">
    <location>
        <begin position="69"/>
        <end position="213"/>
    </location>
</feature>
<dbReference type="InterPro" id="IPR038063">
    <property type="entry name" value="Transpep_catalytic_dom"/>
</dbReference>
<evidence type="ECO:0000313" key="10">
    <source>
        <dbReference type="Proteomes" id="UP000521017"/>
    </source>
</evidence>
<comment type="caution">
    <text evidence="9">The sequence shown here is derived from an EMBL/GenBank/DDBJ whole genome shotgun (WGS) entry which is preliminary data.</text>
</comment>
<evidence type="ECO:0000259" key="8">
    <source>
        <dbReference type="Pfam" id="PF20142"/>
    </source>
</evidence>
<dbReference type="GO" id="GO:0008360">
    <property type="term" value="P:regulation of cell shape"/>
    <property type="evidence" value="ECO:0007669"/>
    <property type="project" value="UniProtKB-KW"/>
</dbReference>
<keyword evidence="3" id="KW-0808">Transferase</keyword>
<keyword evidence="4" id="KW-0133">Cell shape</keyword>
<dbReference type="PANTHER" id="PTHR41533:SF2">
    <property type="entry name" value="BLR7131 PROTEIN"/>
    <property type="match status" value="1"/>
</dbReference>
<comment type="pathway">
    <text evidence="1">Cell wall biogenesis; peptidoglycan biosynthesis.</text>
</comment>
<evidence type="ECO:0000256" key="5">
    <source>
        <dbReference type="ARBA" id="ARBA00022984"/>
    </source>
</evidence>
<dbReference type="RefSeq" id="WP_184621723.1">
    <property type="nucleotide sequence ID" value="NZ_JACHCC010000001.1"/>
</dbReference>
<dbReference type="InterPro" id="IPR052905">
    <property type="entry name" value="LD-transpeptidase_YkuD-like"/>
</dbReference>
<evidence type="ECO:0000256" key="6">
    <source>
        <dbReference type="ARBA" id="ARBA00023316"/>
    </source>
</evidence>
<dbReference type="GO" id="GO:0071555">
    <property type="term" value="P:cell wall organization"/>
    <property type="evidence" value="ECO:0007669"/>
    <property type="project" value="UniProtKB-KW"/>
</dbReference>
<organism evidence="9 10">
    <name type="scientific">Pedobacter cryoconitis</name>
    <dbReference type="NCBI Taxonomy" id="188932"/>
    <lineage>
        <taxon>Bacteria</taxon>
        <taxon>Pseudomonadati</taxon>
        <taxon>Bacteroidota</taxon>
        <taxon>Sphingobacteriia</taxon>
        <taxon>Sphingobacteriales</taxon>
        <taxon>Sphingobacteriaceae</taxon>
        <taxon>Pedobacter</taxon>
    </lineage>
</organism>
<dbReference type="Proteomes" id="UP000521017">
    <property type="component" value="Unassembled WGS sequence"/>
</dbReference>
<dbReference type="GO" id="GO:0009252">
    <property type="term" value="P:peptidoglycan biosynthetic process"/>
    <property type="evidence" value="ECO:0007669"/>
    <property type="project" value="UniProtKB-UniPathway"/>
</dbReference>
<dbReference type="UniPathway" id="UPA00219"/>
<comment type="similarity">
    <text evidence="2">Belongs to the YkuD family.</text>
</comment>
<dbReference type="PANTHER" id="PTHR41533">
    <property type="entry name" value="L,D-TRANSPEPTIDASE HI_1667-RELATED"/>
    <property type="match status" value="1"/>
</dbReference>
<evidence type="ECO:0000313" key="9">
    <source>
        <dbReference type="EMBL" id="MBB6497997.1"/>
    </source>
</evidence>
<proteinExistence type="inferred from homology"/>
<dbReference type="GO" id="GO:0004180">
    <property type="term" value="F:carboxypeptidase activity"/>
    <property type="evidence" value="ECO:0007669"/>
    <property type="project" value="UniProtKB-ARBA"/>
</dbReference>
<dbReference type="EMBL" id="JACHCC010000001">
    <property type="protein sequence ID" value="MBB6497997.1"/>
    <property type="molecule type" value="Genomic_DNA"/>
</dbReference>
<dbReference type="SUPFAM" id="SSF141523">
    <property type="entry name" value="L,D-transpeptidase catalytic domain-like"/>
    <property type="match status" value="1"/>
</dbReference>
<reference evidence="9 10" key="1">
    <citation type="submission" date="2020-08" db="EMBL/GenBank/DDBJ databases">
        <title>Genomic Encyclopedia of Type Strains, Phase IV (KMG-V): Genome sequencing to study the core and pangenomes of soil and plant-associated prokaryotes.</title>
        <authorList>
            <person name="Whitman W."/>
        </authorList>
    </citation>
    <scope>NUCLEOTIDE SEQUENCE [LARGE SCALE GENOMIC DNA]</scope>
    <source>
        <strain evidence="9 10">M2T3</strain>
    </source>
</reference>
<keyword evidence="6" id="KW-0961">Cell wall biogenesis/degradation</keyword>
<dbReference type="AlphaFoldDB" id="A0A7X0J1A7"/>
<dbReference type="PROSITE" id="PS51257">
    <property type="entry name" value="PROKAR_LIPOPROTEIN"/>
    <property type="match status" value="1"/>
</dbReference>
<dbReference type="Pfam" id="PF03734">
    <property type="entry name" value="YkuD"/>
    <property type="match status" value="1"/>
</dbReference>
<dbReference type="Gene3D" id="2.40.440.10">
    <property type="entry name" value="L,D-transpeptidase catalytic domain-like"/>
    <property type="match status" value="1"/>
</dbReference>
<protein>
    <submittedName>
        <fullName evidence="9">Murein L,D-transpeptidase YcbB/YkuD</fullName>
    </submittedName>
</protein>
<dbReference type="InterPro" id="IPR045380">
    <property type="entry name" value="LD_TPept_scaffold_dom"/>
</dbReference>
<evidence type="ECO:0000256" key="2">
    <source>
        <dbReference type="ARBA" id="ARBA00005992"/>
    </source>
</evidence>
<gene>
    <name evidence="9" type="ORF">HDF25_000121</name>
</gene>